<evidence type="ECO:0000256" key="1">
    <source>
        <dbReference type="SAM" id="MobiDB-lite"/>
    </source>
</evidence>
<keyword evidence="3" id="KW-1185">Reference proteome</keyword>
<comment type="caution">
    <text evidence="2">The sequence shown here is derived from an EMBL/GenBank/DDBJ whole genome shotgun (WGS) entry which is preliminary data.</text>
</comment>
<proteinExistence type="predicted"/>
<evidence type="ECO:0000313" key="3">
    <source>
        <dbReference type="Proteomes" id="UP000265515"/>
    </source>
</evidence>
<dbReference type="AlphaFoldDB" id="A0A388K219"/>
<dbReference type="OrthoDB" id="5982876at2759"/>
<name>A0A388K219_CHABU</name>
<dbReference type="Gramene" id="GBG64102">
    <property type="protein sequence ID" value="GBG64102"/>
    <property type="gene ID" value="CBR_g40550"/>
</dbReference>
<feature type="region of interest" description="Disordered" evidence="1">
    <location>
        <begin position="1"/>
        <end position="30"/>
    </location>
</feature>
<accession>A0A388K219</accession>
<protein>
    <submittedName>
        <fullName evidence="2">Uncharacterized protein</fullName>
    </submittedName>
</protein>
<dbReference type="PANTHER" id="PTHR31751:SF42">
    <property type="entry name" value="PROTEIN CBG10204"/>
    <property type="match status" value="1"/>
</dbReference>
<sequence length="899" mass="96684">MSSTDGDAVPARSSHIAGSPQGTPDPRLSVDRSPCAAWGLLGVSPHSGGPEVRLGKRRRGTVLQATGSVIGPGVTPISPFAGVLGASPLGVARVRDAAAYGGVYGGLLLPPRLLPRRLDYAATIPLAPVWSHAVGPPCPAGGGSLSEDCSHAWRCPTVLAPRVVGAAAGSSAVPPQAPFVPPDFTPPVDDVDSSAAVGAVFGRQQHPHAGGRGLLGVSPYASPDDMRSAKRSRVLSLSPSVVVTPGGAIVQSPLPPLLSSPACPSYTPIHPLSDFDVLCYLVLSLPLRPRRLEFVSNVPTTPTWTRAAQPFLPPPVLVGRDGLDSIPLEECSQSSTAVFASGGSALRDGGGPRTDPRVQRSCAAAVHGQGGVLDDFVSNVPTAPTCTCATQPFLPPPVLVGRDGLDSIPIEECSLSPAAVFASGGSMLRDGGGPSTDPRVQRSCAATVHGQGGVLDDSRPYHDRPNVLKTMHHWKGPKAPDAAFVEPLFHATVTAGMTYTVLNNVCIALGVAPVRKPTFYCYMRGEANVREGWNAKTVRQDVWYCDLAIDTVMRSGKPVTYMVDGRYDSARSAQHCTFTAIEYDNRLVVGVHTLRPKTEGTASNQLEAPAVVRLLRGLLSRGLQIRTVVSDDYAASGPQLGHLSIEWQKDCHHKMRWGQRTFMRKGGDPCRLPLYTRDEPVYEIIWQTLGKHCSTTACSYYTEFCHTSTVETFQGTIIIYVKKALHFGKSYEPRLTIVIIRWNSHAWQDPVEYRTRRPSGTSIRPRPSYYRHNHPPQNSWVDLLLTFILGSHGISDWARRLLEYDDCDVVGEVGSSTPSFPRDFFCGGEETIARDENAVDSGADPDVVGDNNVFIIGVGYQLPDQQMLCLIDRAIFSLTQMMSSCSMIEIVLCRSLLYM</sequence>
<organism evidence="2 3">
    <name type="scientific">Chara braunii</name>
    <name type="common">Braun's stonewort</name>
    <dbReference type="NCBI Taxonomy" id="69332"/>
    <lineage>
        <taxon>Eukaryota</taxon>
        <taxon>Viridiplantae</taxon>
        <taxon>Streptophyta</taxon>
        <taxon>Charophyceae</taxon>
        <taxon>Charales</taxon>
        <taxon>Characeae</taxon>
        <taxon>Chara</taxon>
    </lineage>
</organism>
<gene>
    <name evidence="2" type="ORF">CBR_g40550</name>
</gene>
<dbReference type="EMBL" id="BFEA01000046">
    <property type="protein sequence ID" value="GBG64102.1"/>
    <property type="molecule type" value="Genomic_DNA"/>
</dbReference>
<dbReference type="PANTHER" id="PTHR31751">
    <property type="entry name" value="SI:CH211-108C17.2-RELATED-RELATED"/>
    <property type="match status" value="1"/>
</dbReference>
<evidence type="ECO:0000313" key="2">
    <source>
        <dbReference type="EMBL" id="GBG64102.1"/>
    </source>
</evidence>
<dbReference type="Proteomes" id="UP000265515">
    <property type="component" value="Unassembled WGS sequence"/>
</dbReference>
<reference evidence="2 3" key="1">
    <citation type="journal article" date="2018" name="Cell">
        <title>The Chara Genome: Secondary Complexity and Implications for Plant Terrestrialization.</title>
        <authorList>
            <person name="Nishiyama T."/>
            <person name="Sakayama H."/>
            <person name="Vries J.D."/>
            <person name="Buschmann H."/>
            <person name="Saint-Marcoux D."/>
            <person name="Ullrich K.K."/>
            <person name="Haas F.B."/>
            <person name="Vanderstraeten L."/>
            <person name="Becker D."/>
            <person name="Lang D."/>
            <person name="Vosolsobe S."/>
            <person name="Rombauts S."/>
            <person name="Wilhelmsson P.K.I."/>
            <person name="Janitza P."/>
            <person name="Kern R."/>
            <person name="Heyl A."/>
            <person name="Rumpler F."/>
            <person name="Villalobos L.I.A.C."/>
            <person name="Clay J.M."/>
            <person name="Skokan R."/>
            <person name="Toyoda A."/>
            <person name="Suzuki Y."/>
            <person name="Kagoshima H."/>
            <person name="Schijlen E."/>
            <person name="Tajeshwar N."/>
            <person name="Catarino B."/>
            <person name="Hetherington A.J."/>
            <person name="Saltykova A."/>
            <person name="Bonnot C."/>
            <person name="Breuninger H."/>
            <person name="Symeonidi A."/>
            <person name="Radhakrishnan G.V."/>
            <person name="Van Nieuwerburgh F."/>
            <person name="Deforce D."/>
            <person name="Chang C."/>
            <person name="Karol K.G."/>
            <person name="Hedrich R."/>
            <person name="Ulvskov P."/>
            <person name="Glockner G."/>
            <person name="Delwiche C.F."/>
            <person name="Petrasek J."/>
            <person name="Van de Peer Y."/>
            <person name="Friml J."/>
            <person name="Beilby M."/>
            <person name="Dolan L."/>
            <person name="Kohara Y."/>
            <person name="Sugano S."/>
            <person name="Fujiyama A."/>
            <person name="Delaux P.-M."/>
            <person name="Quint M."/>
            <person name="TheiBen G."/>
            <person name="Hagemann M."/>
            <person name="Harholt J."/>
            <person name="Dunand C."/>
            <person name="Zachgo S."/>
            <person name="Langdale J."/>
            <person name="Maumus F."/>
            <person name="Straeten D.V.D."/>
            <person name="Gould S.B."/>
            <person name="Rensing S.A."/>
        </authorList>
    </citation>
    <scope>NUCLEOTIDE SEQUENCE [LARGE SCALE GENOMIC DNA]</scope>
    <source>
        <strain evidence="2 3">S276</strain>
    </source>
</reference>